<keyword evidence="2" id="KW-0548">Nucleotidyltransferase</keyword>
<feature type="domain" description="Reverse transcriptase" evidence="1">
    <location>
        <begin position="184"/>
        <end position="450"/>
    </location>
</feature>
<dbReference type="AlphaFoldDB" id="A0A023F700"/>
<feature type="non-terminal residue" evidence="2">
    <location>
        <position position="526"/>
    </location>
</feature>
<protein>
    <submittedName>
        <fullName evidence="2">Putative rna-directed dna polymerase from mobile element jockey-like protein</fullName>
    </submittedName>
</protein>
<dbReference type="CDD" id="cd01650">
    <property type="entry name" value="RT_nLTR_like"/>
    <property type="match status" value="1"/>
</dbReference>
<accession>A0A023F700</accession>
<name>A0A023F700_TRIIF</name>
<feature type="non-terminal residue" evidence="2">
    <location>
        <position position="1"/>
    </location>
</feature>
<reference evidence="2" key="1">
    <citation type="journal article" date="2014" name="PLoS Negl. Trop. Dis.">
        <title>An updated insight into the Sialotranscriptome of Triatoma infestans: developmental stage and geographic variations.</title>
        <authorList>
            <person name="Schwarz A."/>
            <person name="Medrano-Mercado N."/>
            <person name="Schaub G.A."/>
            <person name="Struchiner C.J."/>
            <person name="Bargues M.D."/>
            <person name="Levy M.Z."/>
            <person name="Ribeiro J.M."/>
        </authorList>
    </citation>
    <scope>NUCLEOTIDE SEQUENCE</scope>
    <source>
        <strain evidence="2">Chile</strain>
        <tissue evidence="2">Salivary glands</tissue>
    </source>
</reference>
<dbReference type="PROSITE" id="PS50878">
    <property type="entry name" value="RT_POL"/>
    <property type="match status" value="1"/>
</dbReference>
<organism evidence="2">
    <name type="scientific">Triatoma infestans</name>
    <name type="common">Assassin bug</name>
    <dbReference type="NCBI Taxonomy" id="30076"/>
    <lineage>
        <taxon>Eukaryota</taxon>
        <taxon>Metazoa</taxon>
        <taxon>Ecdysozoa</taxon>
        <taxon>Arthropoda</taxon>
        <taxon>Hexapoda</taxon>
        <taxon>Insecta</taxon>
        <taxon>Pterygota</taxon>
        <taxon>Neoptera</taxon>
        <taxon>Paraneoptera</taxon>
        <taxon>Hemiptera</taxon>
        <taxon>Heteroptera</taxon>
        <taxon>Panheteroptera</taxon>
        <taxon>Cimicomorpha</taxon>
        <taxon>Reduviidae</taxon>
        <taxon>Triatominae</taxon>
        <taxon>Triatoma</taxon>
    </lineage>
</organism>
<sequence length="526" mass="60782">YNLPVQTRLLIRQKRRARALWQRTRYPTDKTAYNRLSRQLKQNLQELRTQKYDDYITKLTTDRRSLWAATRRLLSYKYVSSPLRRDDGTWARSDEDKATLFTQHLTNVFKPHSDISQDTTEIESELDSPLPLSLPPKAFSPADIKFIIKSLPSRKSPGYDLITSEILRHLPKKALIYLTYIYNSVLRTTYFPLSWKYSVIRMIPKPGKPTHLPSSYRPISLLPTLGKILEKLLLKRINPIFAELGVVPHHQFGFRSLHNTTQQCHRVVDEIASALERKQYCTGAFLDVAQAFDRVWHPGLLFKLKRCLPFTYFLILRSYLSDRFFQVSTGSAISSFSSVGAGVPQGSILGPVLYTVYTSDIPTHPSTLLCTYADDTAILASSTNPTSASHKLQTHLHLIETWAKKWRIKMNPRKSQHATFTLRRGSCPAVYFNNNSLPSADLVRYLGLFIDKRLTWNPHTRLKRQALTKRAKLLYRLIGRRSKLPTELKRLIYNTILKPMWTYGLELWGSAKPTNIRTIQTFQSKL</sequence>
<dbReference type="InterPro" id="IPR000477">
    <property type="entry name" value="RT_dom"/>
</dbReference>
<keyword evidence="2" id="KW-0808">Transferase</keyword>
<dbReference type="GO" id="GO:0003964">
    <property type="term" value="F:RNA-directed DNA polymerase activity"/>
    <property type="evidence" value="ECO:0007669"/>
    <property type="project" value="UniProtKB-KW"/>
</dbReference>
<keyword evidence="2" id="KW-0695">RNA-directed DNA polymerase</keyword>
<dbReference type="InterPro" id="IPR043502">
    <property type="entry name" value="DNA/RNA_pol_sf"/>
</dbReference>
<dbReference type="Pfam" id="PF00078">
    <property type="entry name" value="RVT_1"/>
    <property type="match status" value="1"/>
</dbReference>
<dbReference type="EMBL" id="GBBI01001699">
    <property type="protein sequence ID" value="JAC17013.1"/>
    <property type="molecule type" value="mRNA"/>
</dbReference>
<evidence type="ECO:0000259" key="1">
    <source>
        <dbReference type="PROSITE" id="PS50878"/>
    </source>
</evidence>
<dbReference type="SUPFAM" id="SSF56672">
    <property type="entry name" value="DNA/RNA polymerases"/>
    <property type="match status" value="1"/>
</dbReference>
<proteinExistence type="evidence at transcript level"/>
<evidence type="ECO:0000313" key="2">
    <source>
        <dbReference type="EMBL" id="JAC17013.1"/>
    </source>
</evidence>
<dbReference type="PANTHER" id="PTHR19446">
    <property type="entry name" value="REVERSE TRANSCRIPTASES"/>
    <property type="match status" value="1"/>
</dbReference>